<dbReference type="RefSeq" id="XP_025406012.1">
    <property type="nucleotide sequence ID" value="XM_025550227.1"/>
</dbReference>
<dbReference type="Proteomes" id="UP000694846">
    <property type="component" value="Unplaced"/>
</dbReference>
<protein>
    <submittedName>
        <fullName evidence="2">Uncharacterized protein LOC112680196 isoform X1</fullName>
    </submittedName>
</protein>
<dbReference type="OrthoDB" id="6575377at2759"/>
<sequence length="327" mass="38785">MYANYKSDREGKKKSLREGLPAYAYSRGVELHSDKNPYLYMQTEIHNPRRNVLNISYPINVPEFELPNEEQISYYEQLMMMSNETIVLNQFLENQQTTQVSPSVIHKKSESIQGLPAKNLSLKKCSSEFVPFYKICFQVLKIPAYDLKWKLCLITEHSTEFRSEIQQIFIHMWLYYKNYMEKVDLGVLDTCNRIIGFVQSVTETERFYLTIRDDYLMATQILVLFKNILSHQEISVINQVIETLEIWKNLLQKMSTNPKLYEMTPYSTSLEMGKLLELLAKSYFRTRNYLEACFVAMINKEDTIKELQEKDDILCKYWYLMVENLEN</sequence>
<proteinExistence type="predicted"/>
<name>A0A8B8F6Q6_9HEMI</name>
<evidence type="ECO:0000313" key="1">
    <source>
        <dbReference type="Proteomes" id="UP000694846"/>
    </source>
</evidence>
<evidence type="ECO:0000313" key="2">
    <source>
        <dbReference type="RefSeq" id="XP_025406012.1"/>
    </source>
</evidence>
<accession>A0A8B8F6Q6</accession>
<keyword evidence="1" id="KW-1185">Reference proteome</keyword>
<organism evidence="1 2">
    <name type="scientific">Sipha flava</name>
    <name type="common">yellow sugarcane aphid</name>
    <dbReference type="NCBI Taxonomy" id="143950"/>
    <lineage>
        <taxon>Eukaryota</taxon>
        <taxon>Metazoa</taxon>
        <taxon>Ecdysozoa</taxon>
        <taxon>Arthropoda</taxon>
        <taxon>Hexapoda</taxon>
        <taxon>Insecta</taxon>
        <taxon>Pterygota</taxon>
        <taxon>Neoptera</taxon>
        <taxon>Paraneoptera</taxon>
        <taxon>Hemiptera</taxon>
        <taxon>Sternorrhyncha</taxon>
        <taxon>Aphidomorpha</taxon>
        <taxon>Aphidoidea</taxon>
        <taxon>Aphididae</taxon>
        <taxon>Sipha</taxon>
    </lineage>
</organism>
<gene>
    <name evidence="2" type="primary">LOC112680196</name>
</gene>
<dbReference type="GeneID" id="112680196"/>
<reference evidence="2" key="1">
    <citation type="submission" date="2025-08" db="UniProtKB">
        <authorList>
            <consortium name="RefSeq"/>
        </authorList>
    </citation>
    <scope>IDENTIFICATION</scope>
    <source>
        <tissue evidence="2">Whole body</tissue>
    </source>
</reference>
<dbReference type="AlphaFoldDB" id="A0A8B8F6Q6"/>